<protein>
    <submittedName>
        <fullName evidence="2">Uncharacterized protein</fullName>
    </submittedName>
</protein>
<feature type="region of interest" description="Disordered" evidence="1">
    <location>
        <begin position="1"/>
        <end position="26"/>
    </location>
</feature>
<name>A0A6C0LYD6_9ZZZZ</name>
<reference evidence="2" key="1">
    <citation type="journal article" date="2020" name="Nature">
        <title>Giant virus diversity and host interactions through global metagenomics.</title>
        <authorList>
            <person name="Schulz F."/>
            <person name="Roux S."/>
            <person name="Paez-Espino D."/>
            <person name="Jungbluth S."/>
            <person name="Walsh D.A."/>
            <person name="Denef V.J."/>
            <person name="McMahon K.D."/>
            <person name="Konstantinidis K.T."/>
            <person name="Eloe-Fadrosh E.A."/>
            <person name="Kyrpides N.C."/>
            <person name="Woyke T."/>
        </authorList>
    </citation>
    <scope>NUCLEOTIDE SEQUENCE</scope>
    <source>
        <strain evidence="2">GVMAG-S-1035085-51</strain>
    </source>
</reference>
<evidence type="ECO:0000313" key="2">
    <source>
        <dbReference type="EMBL" id="QHU35769.1"/>
    </source>
</evidence>
<evidence type="ECO:0000256" key="1">
    <source>
        <dbReference type="SAM" id="MobiDB-lite"/>
    </source>
</evidence>
<dbReference type="AlphaFoldDB" id="A0A6C0LYD6"/>
<proteinExistence type="predicted"/>
<organism evidence="2">
    <name type="scientific">viral metagenome</name>
    <dbReference type="NCBI Taxonomy" id="1070528"/>
    <lineage>
        <taxon>unclassified sequences</taxon>
        <taxon>metagenomes</taxon>
        <taxon>organismal metagenomes</taxon>
    </lineage>
</organism>
<accession>A0A6C0LYD6</accession>
<sequence>MSQDCNNGNNDNNGNSSNHCNRGNNDNNDNGNNDIVVYMIKTIIRNKIISSRKTSYINIDDCIDQIYSMLYESIRDDENVHMKEFIEDFSDNWIKLLEFRQYICGECDFIMDIPKNFPIENILKFMNKLYPNMNSQIELNMMDIIDNTKIINISLK</sequence>
<dbReference type="EMBL" id="MN740611">
    <property type="protein sequence ID" value="QHU35769.1"/>
    <property type="molecule type" value="Genomic_DNA"/>
</dbReference>